<reference evidence="1 2" key="1">
    <citation type="submission" date="2022-05" db="EMBL/GenBank/DDBJ databases">
        <authorList>
            <person name="Park J.-S."/>
        </authorList>
    </citation>
    <scope>NUCLEOTIDE SEQUENCE [LARGE SCALE GENOMIC DNA]</scope>
    <source>
        <strain evidence="1 2">2012CJ34-2</strain>
    </source>
</reference>
<protein>
    <submittedName>
        <fullName evidence="1">Uncharacterized protein</fullName>
    </submittedName>
</protein>
<evidence type="ECO:0000313" key="2">
    <source>
        <dbReference type="Proteomes" id="UP001203338"/>
    </source>
</evidence>
<keyword evidence="2" id="KW-1185">Reference proteome</keyword>
<evidence type="ECO:0000313" key="1">
    <source>
        <dbReference type="EMBL" id="MCL6272210.1"/>
    </source>
</evidence>
<sequence>MKEVFVVLTGTMKLSGVSTWVVNLSQSLVNSGKRTIILNMGEPSEVAMPEGVDVIYLRRPRTHIALRLLRLFLFHKIA</sequence>
<dbReference type="Proteomes" id="UP001203338">
    <property type="component" value="Unassembled WGS sequence"/>
</dbReference>
<gene>
    <name evidence="1" type="ORF">M3P05_20010</name>
</gene>
<dbReference type="RefSeq" id="WP_249701898.1">
    <property type="nucleotide sequence ID" value="NZ_JAMFLX010000057.1"/>
</dbReference>
<name>A0ABT0PLE5_9GAMM</name>
<feature type="non-terminal residue" evidence="1">
    <location>
        <position position="78"/>
    </location>
</feature>
<accession>A0ABT0PLE5</accession>
<organism evidence="1 2">
    <name type="scientific">Parendozoicomonas callyspongiae</name>
    <dbReference type="NCBI Taxonomy" id="2942213"/>
    <lineage>
        <taxon>Bacteria</taxon>
        <taxon>Pseudomonadati</taxon>
        <taxon>Pseudomonadota</taxon>
        <taxon>Gammaproteobacteria</taxon>
        <taxon>Oceanospirillales</taxon>
        <taxon>Endozoicomonadaceae</taxon>
        <taxon>Parendozoicomonas</taxon>
    </lineage>
</organism>
<comment type="caution">
    <text evidence="1">The sequence shown here is derived from an EMBL/GenBank/DDBJ whole genome shotgun (WGS) entry which is preliminary data.</text>
</comment>
<dbReference type="EMBL" id="JAMFLX010000057">
    <property type="protein sequence ID" value="MCL6272210.1"/>
    <property type="molecule type" value="Genomic_DNA"/>
</dbReference>
<proteinExistence type="predicted"/>